<keyword evidence="1" id="KW-1133">Transmembrane helix</keyword>
<feature type="transmembrane region" description="Helical" evidence="1">
    <location>
        <begin position="12"/>
        <end position="30"/>
    </location>
</feature>
<dbReference type="EMBL" id="JAPFCC010000001">
    <property type="protein sequence ID" value="MCW7554230.1"/>
    <property type="molecule type" value="Genomic_DNA"/>
</dbReference>
<dbReference type="Proteomes" id="UP001209854">
    <property type="component" value="Unassembled WGS sequence"/>
</dbReference>
<dbReference type="Pfam" id="PF07963">
    <property type="entry name" value="N_methyl"/>
    <property type="match status" value="1"/>
</dbReference>
<evidence type="ECO:0000313" key="3">
    <source>
        <dbReference type="EMBL" id="MCW7554230.1"/>
    </source>
</evidence>
<dbReference type="InterPro" id="IPR013362">
    <property type="entry name" value="Pilus_4_PilV"/>
</dbReference>
<dbReference type="NCBIfam" id="TIGR02532">
    <property type="entry name" value="IV_pilin_GFxxxE"/>
    <property type="match status" value="1"/>
</dbReference>
<protein>
    <submittedName>
        <fullName evidence="3">Type IV pilus modification protein PilV</fullName>
    </submittedName>
</protein>
<keyword evidence="4" id="KW-1185">Reference proteome</keyword>
<feature type="domain" description="Type IV pilin Tt1218-like" evidence="2">
    <location>
        <begin position="35"/>
        <end position="110"/>
    </location>
</feature>
<evidence type="ECO:0000313" key="4">
    <source>
        <dbReference type="Proteomes" id="UP001209854"/>
    </source>
</evidence>
<proteinExistence type="predicted"/>
<sequence>MQLIRRTGRDRGFSLIEVLVALLVMALGITELSKLQNHSMQSTGESLHRNTAIMLASDLAERIKLNPDAALAGNYDSISLQGNKQKVIPSVSKDCSLVQCNDQELASSDMREWLENINDQQGWGADGSGYVPMLPGATASLTRNNRTFIISIFWQEANQSSHTNDRVSYRQRVFL</sequence>
<evidence type="ECO:0000256" key="1">
    <source>
        <dbReference type="SAM" id="Phobius"/>
    </source>
</evidence>
<organism evidence="3 4">
    <name type="scientific">Endozoicomonas gorgoniicola</name>
    <dbReference type="NCBI Taxonomy" id="1234144"/>
    <lineage>
        <taxon>Bacteria</taxon>
        <taxon>Pseudomonadati</taxon>
        <taxon>Pseudomonadota</taxon>
        <taxon>Gammaproteobacteria</taxon>
        <taxon>Oceanospirillales</taxon>
        <taxon>Endozoicomonadaceae</taxon>
        <taxon>Endozoicomonas</taxon>
    </lineage>
</organism>
<evidence type="ECO:0000259" key="2">
    <source>
        <dbReference type="Pfam" id="PF22150"/>
    </source>
</evidence>
<keyword evidence="1" id="KW-0472">Membrane</keyword>
<reference evidence="3 4" key="1">
    <citation type="submission" date="2022-10" db="EMBL/GenBank/DDBJ databases">
        <title>High-quality genome sequences of two octocoral-associated bacteria, Endozoicomonas euniceicola EF212 and Endozoicomonas gorgoniicola PS125.</title>
        <authorList>
            <person name="Chiou Y.-J."/>
            <person name="Chen Y.-H."/>
        </authorList>
    </citation>
    <scope>NUCLEOTIDE SEQUENCE [LARGE SCALE GENOMIC DNA]</scope>
    <source>
        <strain evidence="3 4">PS125</strain>
    </source>
</reference>
<dbReference type="InterPro" id="IPR012902">
    <property type="entry name" value="N_methyl_site"/>
</dbReference>
<dbReference type="InterPro" id="IPR054402">
    <property type="entry name" value="Tt1218-like_dom"/>
</dbReference>
<dbReference type="Pfam" id="PF22150">
    <property type="entry name" value="Tt1218-like"/>
    <property type="match status" value="1"/>
</dbReference>
<gene>
    <name evidence="3" type="primary">pilV</name>
    <name evidence="3" type="ORF">NX722_16705</name>
</gene>
<name>A0ABT3MXY8_9GAMM</name>
<comment type="caution">
    <text evidence="3">The sequence shown here is derived from an EMBL/GenBank/DDBJ whole genome shotgun (WGS) entry which is preliminary data.</text>
</comment>
<dbReference type="NCBIfam" id="TIGR02523">
    <property type="entry name" value="type_IV_pilV"/>
    <property type="match status" value="1"/>
</dbReference>
<dbReference type="RefSeq" id="WP_262563971.1">
    <property type="nucleotide sequence ID" value="NZ_JAPFCC010000001.1"/>
</dbReference>
<accession>A0ABT3MXY8</accession>
<keyword evidence="1" id="KW-0812">Transmembrane</keyword>